<dbReference type="EMBL" id="AYXO01000073">
    <property type="protein sequence ID" value="ETA04666.1"/>
    <property type="molecule type" value="Genomic_DNA"/>
</dbReference>
<dbReference type="Gene3D" id="3.30.300.30">
    <property type="match status" value="1"/>
</dbReference>
<dbReference type="Pfam" id="PF00501">
    <property type="entry name" value="AMP-binding"/>
    <property type="match status" value="1"/>
</dbReference>
<keyword evidence="3" id="KW-0436">Ligase</keyword>
<dbReference type="InterPro" id="IPR045851">
    <property type="entry name" value="AMP-bd_C_sf"/>
</dbReference>
<protein>
    <submittedName>
        <fullName evidence="3">Long-chain fatty acid--CoA ligase</fullName>
    </submittedName>
</protein>
<gene>
    <name evidence="3" type="ORF">V525_21370</name>
</gene>
<dbReference type="Gene3D" id="3.40.50.12780">
    <property type="entry name" value="N-terminal domain of ligase-like"/>
    <property type="match status" value="1"/>
</dbReference>
<dbReference type="PROSITE" id="PS00455">
    <property type="entry name" value="AMP_BINDING"/>
    <property type="match status" value="1"/>
</dbReference>
<dbReference type="InterPro" id="IPR000873">
    <property type="entry name" value="AMP-dep_synth/lig_dom"/>
</dbReference>
<dbReference type="Proteomes" id="UP000035035">
    <property type="component" value="Unassembled WGS sequence"/>
</dbReference>
<dbReference type="PANTHER" id="PTHR43767">
    <property type="entry name" value="LONG-CHAIN-FATTY-ACID--COA LIGASE"/>
    <property type="match status" value="1"/>
</dbReference>
<dbReference type="PANTHER" id="PTHR43767:SF1">
    <property type="entry name" value="NONRIBOSOMAL PEPTIDE SYNTHASE PES1 (EUROFUNG)-RELATED"/>
    <property type="match status" value="1"/>
</dbReference>
<feature type="domain" description="AMP-binding enzyme C-terminal" evidence="2">
    <location>
        <begin position="457"/>
        <end position="532"/>
    </location>
</feature>
<evidence type="ECO:0000313" key="4">
    <source>
        <dbReference type="Proteomes" id="UP000035035"/>
    </source>
</evidence>
<organism evidence="3 4">
    <name type="scientific">Gordonia alkanivorans CGMCC 6845</name>
    <dbReference type="NCBI Taxonomy" id="1423140"/>
    <lineage>
        <taxon>Bacteria</taxon>
        <taxon>Bacillati</taxon>
        <taxon>Actinomycetota</taxon>
        <taxon>Actinomycetes</taxon>
        <taxon>Mycobacteriales</taxon>
        <taxon>Gordoniaceae</taxon>
        <taxon>Gordonia</taxon>
    </lineage>
</organism>
<reference evidence="3 4" key="1">
    <citation type="journal article" date="2014" name="Genome Announc.">
        <title>Draft Genome Sequence of Gordonia alkanivorans Strain CGMCC6845, a Halotolerant Hydrocarbon-Degrading Bacterium.</title>
        <authorList>
            <person name="Wang X."/>
            <person name="Jin D."/>
            <person name="Zhou L."/>
            <person name="Wu L."/>
            <person name="An W."/>
            <person name="Zhao L."/>
        </authorList>
    </citation>
    <scope>NUCLEOTIDE SEQUENCE [LARGE SCALE GENOMIC DNA]</scope>
    <source>
        <strain evidence="3 4">CGMCC 6845</strain>
    </source>
</reference>
<dbReference type="InterPro" id="IPR020845">
    <property type="entry name" value="AMP-binding_CS"/>
</dbReference>
<name>W9DE23_9ACTN</name>
<accession>W9DE23</accession>
<dbReference type="InterPro" id="IPR025110">
    <property type="entry name" value="AMP-bd_C"/>
</dbReference>
<dbReference type="Pfam" id="PF13193">
    <property type="entry name" value="AMP-binding_C"/>
    <property type="match status" value="1"/>
</dbReference>
<evidence type="ECO:0000313" key="3">
    <source>
        <dbReference type="EMBL" id="ETA04666.1"/>
    </source>
</evidence>
<dbReference type="InterPro" id="IPR050237">
    <property type="entry name" value="ATP-dep_AMP-bd_enzyme"/>
</dbReference>
<dbReference type="SUPFAM" id="SSF56801">
    <property type="entry name" value="Acetyl-CoA synthetase-like"/>
    <property type="match status" value="1"/>
</dbReference>
<dbReference type="AlphaFoldDB" id="W9DE23"/>
<evidence type="ECO:0000259" key="2">
    <source>
        <dbReference type="Pfam" id="PF13193"/>
    </source>
</evidence>
<proteinExistence type="predicted"/>
<evidence type="ECO:0000259" key="1">
    <source>
        <dbReference type="Pfam" id="PF00501"/>
    </source>
</evidence>
<keyword evidence="4" id="KW-1185">Reference proteome</keyword>
<sequence length="559" mass="61949">MIDTAVHDADRVQHAPADEVRVAPQPEWSAGVQETVNELLARAAGQWPDRPYLENNGVVHTYSEIAESAASLAAGLAALGVQRGDRVVMLLDNSVECAQVWFAVNWLGAIWVPLNTANKGEFLRHQIHNAGAAVVITESRFVERLVPIADGIPEVTTVVTREPVGHDMPWRAETLAVLLTADRPRVPMVTVAPGDLAMFIYTSGTTGPSKGCMISHNYVCNLARQYLAGTARTPEEVAWTALPLFHMNAASTAVLSTLMIGSKVYLATRFSVSGFWREIEESGARIATLLGAMLTMVANAPETEAEKRCFGQLRVVRGAPFPASLQEHWKQRFGGEIFGSNAFGLTEASLVTMADAAATPPPGSAGRRGPDFDVRIVDAQDCEVPTGEVGEIVVRPRRPNIMFAGYWRRPDATAEVMRNLWFHTGDLGYFDDDDWLYFADRKKDYLRRRGENISSYELESTFHQHPAVRECAVHAVPSDLTEDEVKVTVTLREGATVTPYDLCEWSLDRLPYFAVPRYVEIRDELPKNALGKILKYELRDEGVTPSTWDREQSDLEVRR</sequence>
<comment type="caution">
    <text evidence="3">The sequence shown here is derived from an EMBL/GenBank/DDBJ whole genome shotgun (WGS) entry which is preliminary data.</text>
</comment>
<feature type="domain" description="AMP-dependent synthetase/ligase" evidence="1">
    <location>
        <begin position="41"/>
        <end position="407"/>
    </location>
</feature>
<dbReference type="RefSeq" id="WP_081724822.1">
    <property type="nucleotide sequence ID" value="NZ_KI629800.1"/>
</dbReference>
<dbReference type="GO" id="GO:0016878">
    <property type="term" value="F:acid-thiol ligase activity"/>
    <property type="evidence" value="ECO:0007669"/>
    <property type="project" value="UniProtKB-ARBA"/>
</dbReference>
<dbReference type="InterPro" id="IPR042099">
    <property type="entry name" value="ANL_N_sf"/>
</dbReference>
<dbReference type="PATRIC" id="fig|1423140.3.peg.4241"/>
<dbReference type="HOGENOM" id="CLU_000022_59_0_11"/>